<organism evidence="4 5">
    <name type="scientific">Pterocles burchelli</name>
    <dbReference type="NCBI Taxonomy" id="2585816"/>
    <lineage>
        <taxon>Eukaryota</taxon>
        <taxon>Metazoa</taxon>
        <taxon>Chordata</taxon>
        <taxon>Craniata</taxon>
        <taxon>Vertebrata</taxon>
        <taxon>Euteleostomi</taxon>
        <taxon>Archelosauria</taxon>
        <taxon>Archosauria</taxon>
        <taxon>Dinosauria</taxon>
        <taxon>Saurischia</taxon>
        <taxon>Theropoda</taxon>
        <taxon>Coelurosauria</taxon>
        <taxon>Aves</taxon>
        <taxon>Neognathae</taxon>
        <taxon>Neoaves</taxon>
        <taxon>Columbimorphae</taxon>
        <taxon>Pterocliformes</taxon>
        <taxon>Pteroclidae</taxon>
        <taxon>Pterocles</taxon>
    </lineage>
</organism>
<feature type="non-terminal residue" evidence="4">
    <location>
        <position position="206"/>
    </location>
</feature>
<proteinExistence type="predicted"/>
<dbReference type="PANTHER" id="PTHR45168">
    <property type="entry name" value="DNAJ HOMOLOG SUBFAMILY B MEMBER 2"/>
    <property type="match status" value="1"/>
</dbReference>
<evidence type="ECO:0000259" key="3">
    <source>
        <dbReference type="PROSITE" id="PS50076"/>
    </source>
</evidence>
<sequence length="206" mass="23220">MVNYYKVLGLSKSASQDDVKKSYRQLARKWHPDKNLSNKEKAEKKFKAVSEAYKVLSDPHQRSLYDSSVKESRSRRGRSAAEGHDDSFSSPCVVNDPREIVRNLFGGMVFFHDTGNNGEDWPRTRGRRRSSLSPDCMESCGPWISSNPAENTAGPHIVLSVITTTKLINGKRITTRKTIEDGNETIEVEEDGQLKSVTINGREFKI</sequence>
<dbReference type="CDD" id="cd06257">
    <property type="entry name" value="DnaJ"/>
    <property type="match status" value="1"/>
</dbReference>
<dbReference type="OrthoDB" id="10250354at2759"/>
<protein>
    <submittedName>
        <fullName evidence="4">DNJB8 protein</fullName>
    </submittedName>
</protein>
<dbReference type="PANTHER" id="PTHR45168:SF4">
    <property type="entry name" value="SIMILAR TO DNAJ HOMOLOG SUBFAMILY B MEMBER 6 (HEAT SHOCK PROTEIN J2) (HSJ-2) (MRJ) (MDJ4)"/>
    <property type="match status" value="1"/>
</dbReference>
<evidence type="ECO:0000256" key="1">
    <source>
        <dbReference type="ARBA" id="ARBA00023186"/>
    </source>
</evidence>
<evidence type="ECO:0000313" key="4">
    <source>
        <dbReference type="EMBL" id="NWU67557.1"/>
    </source>
</evidence>
<feature type="domain" description="J" evidence="3">
    <location>
        <begin position="3"/>
        <end position="69"/>
    </location>
</feature>
<dbReference type="GO" id="GO:0051082">
    <property type="term" value="F:unfolded protein binding"/>
    <property type="evidence" value="ECO:0007669"/>
    <property type="project" value="InterPro"/>
</dbReference>
<dbReference type="GO" id="GO:0030544">
    <property type="term" value="F:Hsp70 protein binding"/>
    <property type="evidence" value="ECO:0007669"/>
    <property type="project" value="InterPro"/>
</dbReference>
<dbReference type="InterPro" id="IPR001623">
    <property type="entry name" value="DnaJ_domain"/>
</dbReference>
<gene>
    <name evidence="4" type="primary">Dnajb8</name>
    <name evidence="4" type="ORF">PTEBUR_R06193</name>
</gene>
<feature type="non-terminal residue" evidence="4">
    <location>
        <position position="1"/>
    </location>
</feature>
<dbReference type="AlphaFoldDB" id="A0A7K5YQK3"/>
<dbReference type="InterPro" id="IPR036869">
    <property type="entry name" value="J_dom_sf"/>
</dbReference>
<comment type="caution">
    <text evidence="4">The sequence shown here is derived from an EMBL/GenBank/DDBJ whole genome shotgun (WGS) entry which is preliminary data.</text>
</comment>
<reference evidence="4 5" key="1">
    <citation type="submission" date="2019-09" db="EMBL/GenBank/DDBJ databases">
        <title>Bird 10,000 Genomes (B10K) Project - Family phase.</title>
        <authorList>
            <person name="Zhang G."/>
        </authorList>
    </citation>
    <scope>NUCLEOTIDE SEQUENCE [LARGE SCALE GENOMIC DNA]</scope>
    <source>
        <strain evidence="4">B10K-DU-027-49</strain>
        <tissue evidence="4">Muscle</tissue>
    </source>
</reference>
<evidence type="ECO:0000313" key="5">
    <source>
        <dbReference type="Proteomes" id="UP000522270"/>
    </source>
</evidence>
<feature type="compositionally biased region" description="Basic and acidic residues" evidence="2">
    <location>
        <begin position="64"/>
        <end position="87"/>
    </location>
</feature>
<dbReference type="Gene3D" id="1.10.287.110">
    <property type="entry name" value="DnaJ domain"/>
    <property type="match status" value="1"/>
</dbReference>
<dbReference type="SUPFAM" id="SSF46565">
    <property type="entry name" value="Chaperone J-domain"/>
    <property type="match status" value="1"/>
</dbReference>
<keyword evidence="1" id="KW-0143">Chaperone</keyword>
<dbReference type="PROSITE" id="PS50076">
    <property type="entry name" value="DNAJ_2"/>
    <property type="match status" value="1"/>
</dbReference>
<dbReference type="InterPro" id="IPR043183">
    <property type="entry name" value="DNJB2/6-like"/>
</dbReference>
<dbReference type="SMART" id="SM00271">
    <property type="entry name" value="DnaJ"/>
    <property type="match status" value="1"/>
</dbReference>
<accession>A0A7K5YQK3</accession>
<name>A0A7K5YQK3_9AVES</name>
<dbReference type="EMBL" id="VYZE01000511">
    <property type="protein sequence ID" value="NWU67557.1"/>
    <property type="molecule type" value="Genomic_DNA"/>
</dbReference>
<dbReference type="Pfam" id="PF00226">
    <property type="entry name" value="DnaJ"/>
    <property type="match status" value="1"/>
</dbReference>
<dbReference type="PRINTS" id="PR00625">
    <property type="entry name" value="JDOMAIN"/>
</dbReference>
<keyword evidence="5" id="KW-1185">Reference proteome</keyword>
<dbReference type="Proteomes" id="UP000522270">
    <property type="component" value="Unassembled WGS sequence"/>
</dbReference>
<evidence type="ECO:0000256" key="2">
    <source>
        <dbReference type="SAM" id="MobiDB-lite"/>
    </source>
</evidence>
<feature type="region of interest" description="Disordered" evidence="2">
    <location>
        <begin position="64"/>
        <end position="90"/>
    </location>
</feature>